<dbReference type="PANTHER" id="PTHR33395:SF22">
    <property type="entry name" value="REVERSE TRANSCRIPTASE DOMAIN-CONTAINING PROTEIN"/>
    <property type="match status" value="1"/>
</dbReference>
<dbReference type="InterPro" id="IPR036691">
    <property type="entry name" value="Endo/exonu/phosph_ase_sf"/>
</dbReference>
<reference evidence="2" key="1">
    <citation type="journal article" date="2015" name="Proc. Natl. Acad. Sci. U.S.A.">
        <title>Genome sequence of the Asian Tiger mosquito, Aedes albopictus, reveals insights into its biology, genetics, and evolution.</title>
        <authorList>
            <person name="Chen X.G."/>
            <person name="Jiang X."/>
            <person name="Gu J."/>
            <person name="Xu M."/>
            <person name="Wu Y."/>
            <person name="Deng Y."/>
            <person name="Zhang C."/>
            <person name="Bonizzoni M."/>
            <person name="Dermauw W."/>
            <person name="Vontas J."/>
            <person name="Armbruster P."/>
            <person name="Huang X."/>
            <person name="Yang Y."/>
            <person name="Zhang H."/>
            <person name="He W."/>
            <person name="Peng H."/>
            <person name="Liu Y."/>
            <person name="Wu K."/>
            <person name="Chen J."/>
            <person name="Lirakis M."/>
            <person name="Topalis P."/>
            <person name="Van Leeuwen T."/>
            <person name="Hall A.B."/>
            <person name="Jiang X."/>
            <person name="Thorpe C."/>
            <person name="Mueller R.L."/>
            <person name="Sun C."/>
            <person name="Waterhouse R.M."/>
            <person name="Yan G."/>
            <person name="Tu Z.J."/>
            <person name="Fang X."/>
            <person name="James A.A."/>
        </authorList>
    </citation>
    <scope>NUCLEOTIDE SEQUENCE [LARGE SCALE GENOMIC DNA]</scope>
    <source>
        <strain evidence="2">Foshan</strain>
    </source>
</reference>
<dbReference type="SUPFAM" id="SSF56219">
    <property type="entry name" value="DNase I-like"/>
    <property type="match status" value="1"/>
</dbReference>
<name>A0ABM1YMD8_AEDAL</name>
<dbReference type="SUPFAM" id="SSF56672">
    <property type="entry name" value="DNA/RNA polymerases"/>
    <property type="match status" value="1"/>
</dbReference>
<organism evidence="1 2">
    <name type="scientific">Aedes albopictus</name>
    <name type="common">Asian tiger mosquito</name>
    <name type="synonym">Stegomyia albopicta</name>
    <dbReference type="NCBI Taxonomy" id="7160"/>
    <lineage>
        <taxon>Eukaryota</taxon>
        <taxon>Metazoa</taxon>
        <taxon>Ecdysozoa</taxon>
        <taxon>Arthropoda</taxon>
        <taxon>Hexapoda</taxon>
        <taxon>Insecta</taxon>
        <taxon>Pterygota</taxon>
        <taxon>Neoptera</taxon>
        <taxon>Endopterygota</taxon>
        <taxon>Diptera</taxon>
        <taxon>Nematocera</taxon>
        <taxon>Culicoidea</taxon>
        <taxon>Culicidae</taxon>
        <taxon>Culicinae</taxon>
        <taxon>Aedini</taxon>
        <taxon>Aedes</taxon>
        <taxon>Stegomyia</taxon>
    </lineage>
</organism>
<proteinExistence type="predicted"/>
<dbReference type="PANTHER" id="PTHR33395">
    <property type="entry name" value="TRANSCRIPTASE, PUTATIVE-RELATED-RELATED"/>
    <property type="match status" value="1"/>
</dbReference>
<evidence type="ECO:0008006" key="3">
    <source>
        <dbReference type="Google" id="ProtNLM"/>
    </source>
</evidence>
<dbReference type="Gene3D" id="3.60.10.10">
    <property type="entry name" value="Endonuclease/exonuclease/phosphatase"/>
    <property type="match status" value="1"/>
</dbReference>
<sequence length="584" mass="67534">MKGAKKVNEIYRQVAASNFSVILGTETSWDESISSEEVFGSRFNVFRDDRDKAVANKKSGGGVLIAISANYESEQISTSKCKEFDHVWVKSSIGNQVHIFATVYFPPEYAKKESYLKFFTIAEQIISKFSPETNIHVYGDFNQRSVNFVIDDENDSLLIPIVGDNETLQCLFENSSEIGLNQVNHIRNESNSYLDLLFTNMTDDFCVTESLSPLWKNEKFHTAIEFSIFVHSTSVRPDDNFFEPSFDYKNANFELIKRKLNCIDWQTLIRDSNIDQGVDIFYRTIFDIIEQTVPKKRKKVNIHRVPVWYNHDIVNLKNRKQKAHKAYKRNRNDSNLAFYLSICDQLNLEIKRAHESHINKIESNIKSDPKSFYEYVKDKQKSNNFPSNMQLNEKVGNNSDDISNLFADFFQNIYTTHENNIRDYDYFSFLPEPTKDIAVDNISPIEILQRLETLDPSKSAGPDGLPPVLLKSLSKELVKPLFWLFNSSLKSNYLPHIWKESFLVPIFKSGKKSDIKNYRGIAILSCIPKLFESIINDKIFSQVKCLITCNQHGFFKGRSTTTNLLQFVTFSINAMDREHYVETL</sequence>
<dbReference type="InterPro" id="IPR043502">
    <property type="entry name" value="DNA/RNA_pol_sf"/>
</dbReference>
<evidence type="ECO:0000313" key="2">
    <source>
        <dbReference type="Proteomes" id="UP000069940"/>
    </source>
</evidence>
<evidence type="ECO:0000313" key="1">
    <source>
        <dbReference type="EnsemblMetazoa" id="AALFPA23_010467.P14652"/>
    </source>
</evidence>
<dbReference type="EnsemblMetazoa" id="AALFPA23_010467.R14652">
    <property type="protein sequence ID" value="AALFPA23_010467.P14652"/>
    <property type="gene ID" value="AALFPA23_010467"/>
</dbReference>
<accession>A0ABM1YMD8</accession>
<dbReference type="Proteomes" id="UP000069940">
    <property type="component" value="Unassembled WGS sequence"/>
</dbReference>
<protein>
    <recommendedName>
        <fullName evidence="3">Reverse transcriptase domain-containing protein</fullName>
    </recommendedName>
</protein>
<reference evidence="1" key="2">
    <citation type="submission" date="2025-05" db="UniProtKB">
        <authorList>
            <consortium name="EnsemblMetazoa"/>
        </authorList>
    </citation>
    <scope>IDENTIFICATION</scope>
    <source>
        <strain evidence="1">Foshan</strain>
    </source>
</reference>
<dbReference type="GeneID" id="134289790"/>
<dbReference type="RefSeq" id="XP_062712286.1">
    <property type="nucleotide sequence ID" value="XM_062856302.1"/>
</dbReference>
<keyword evidence="2" id="KW-1185">Reference proteome</keyword>